<dbReference type="EMBL" id="JACHGV010000015">
    <property type="protein sequence ID" value="MBB6081101.1"/>
    <property type="molecule type" value="Genomic_DNA"/>
</dbReference>
<evidence type="ECO:0008006" key="3">
    <source>
        <dbReference type="Google" id="ProtNLM"/>
    </source>
</evidence>
<reference evidence="1 2" key="1">
    <citation type="submission" date="2020-08" db="EMBL/GenBank/DDBJ databases">
        <title>Genomic Encyclopedia of Type Strains, Phase IV (KMG-IV): sequencing the most valuable type-strain genomes for metagenomic binning, comparative biology and taxonomic classification.</title>
        <authorList>
            <person name="Goeker M."/>
        </authorList>
    </citation>
    <scope>NUCLEOTIDE SEQUENCE [LARGE SCALE GENOMIC DNA]</scope>
    <source>
        <strain evidence="1 2">DSM 43350</strain>
    </source>
</reference>
<dbReference type="InterPro" id="IPR011990">
    <property type="entry name" value="TPR-like_helical_dom_sf"/>
</dbReference>
<comment type="caution">
    <text evidence="1">The sequence shown here is derived from an EMBL/GenBank/DDBJ whole genome shotgun (WGS) entry which is preliminary data.</text>
</comment>
<organism evidence="1 2">
    <name type="scientific">Streptomyces paradoxus</name>
    <dbReference type="NCBI Taxonomy" id="66375"/>
    <lineage>
        <taxon>Bacteria</taxon>
        <taxon>Bacillati</taxon>
        <taxon>Actinomycetota</taxon>
        <taxon>Actinomycetes</taxon>
        <taxon>Kitasatosporales</taxon>
        <taxon>Streptomycetaceae</taxon>
        <taxon>Streptomyces</taxon>
    </lineage>
</organism>
<name>A0A7W9TIR4_9ACTN</name>
<proteinExistence type="predicted"/>
<protein>
    <recommendedName>
        <fullName evidence="3">Tetratricopeptide repeat protein</fullName>
    </recommendedName>
</protein>
<dbReference type="Gene3D" id="1.25.40.10">
    <property type="entry name" value="Tetratricopeptide repeat domain"/>
    <property type="match status" value="1"/>
</dbReference>
<dbReference type="RefSeq" id="WP_184566565.1">
    <property type="nucleotide sequence ID" value="NZ_BAAARS010000012.1"/>
</dbReference>
<keyword evidence="2" id="KW-1185">Reference proteome</keyword>
<dbReference type="AlphaFoldDB" id="A0A7W9TIR4"/>
<dbReference type="Proteomes" id="UP000591537">
    <property type="component" value="Unassembled WGS sequence"/>
</dbReference>
<sequence>MAEDPVVAAAKGHQIDLDSVQSLADFAQACNWLRAGRSYAALRRAAKPRLLPPATLSDLLNAKSTPTRDTVISFLIACGLDQDAAQRPWLAAWERVATTNQPRPAGAVRVRLARPRLLGVHAAIQVPGVTEDMPAYVPRDFDADLNATLTATAAQGGFILLLGGSSVGKTRALYEAIRAQLAEWWLLHPADPLAINALAEAPTPRTVLWLDEMQRYLNHPTGLSVGTLRQLITAGTVVVATLWPHEYTMRTVRPPAGQPDPYDNDRELLKLAQLIKVSETFSLAERRRGETFAGTDQRIRIALDSPEAGFTQVLAAGPALIRRWEHADPYARAVLTAAVDATRLGMRHPLPPELLMAMAPAYCTGRERAVAPAKWFEMALAYVTELLQGAAAALAPAGGATMGEVAGFDVADYLLQHASAQRRVQPVPAGAWEALLAHAHHRDDVERLAASAKDRLRLCYAVPLYRRVLEAGDSQEVNDRLAELAARQGRTEDIQEATHRQPGNYPPIPEVLATLLANPGRVEELRVAAHSGDWHAADRLAELLATRQRKELGDRAASGDLKAARLLTEHDLHNDIWIQHGYNCGCLRWRTYWRAWLLAEDGYVDDAITIARGHRHYNDDPIALWAWLLAEHGRVDTLVAHAKNERQAARLLLDHDHIEALRIRAEDSYDPAYNQIRNANRHGKWRRALDDDGSSLGAWRLAELLADPGRVEDALAVLRTYADLPLPWVWTIWADRRLIEVLFDHGRVDELRFRAARSNAAARRLADLLAQRGRVEEALTMLRGLADQNHAQATWLLVRMLVERGRTQEALAILRPLVKLHESDSVSADERWEWPTRRLAQLLAAEGHIGELRDLIEGFRASFHYASDRRLAELLAEHGHPGELRAEIDAGNPFAAERVIDKLASQGKFHEADRMWRFGLTAEGLIAERPS</sequence>
<gene>
    <name evidence="1" type="ORF">HNR57_007052</name>
</gene>
<evidence type="ECO:0000313" key="2">
    <source>
        <dbReference type="Proteomes" id="UP000591537"/>
    </source>
</evidence>
<accession>A0A7W9TIR4</accession>
<evidence type="ECO:0000313" key="1">
    <source>
        <dbReference type="EMBL" id="MBB6081101.1"/>
    </source>
</evidence>